<sequence>MDDKNELFAINQASLGEIAYEKISGAIISGAFKSGEKLTIRGLADLLEISSTPVRDAVKRLLLEGALEQRAPRDVRVPVITAEHYRQIVDIRLELEGLAAARAAERRSADDLEFLHRNIEENEVALRKRDWKRGMELNKQFHFALGEAARMPVLLKHLGSLWLQIGPPVSAFYAHGGRKMIECHYDVVKAIEKRDSKEARRQIVLDISGSVEAIIANLASTHR</sequence>
<keyword evidence="6" id="KW-1185">Reference proteome</keyword>
<dbReference type="EMBL" id="CP106738">
    <property type="protein sequence ID" value="UXX82039.1"/>
    <property type="molecule type" value="Genomic_DNA"/>
</dbReference>
<gene>
    <name evidence="5" type="ORF">N7U68_13085</name>
</gene>
<dbReference type="PANTHER" id="PTHR43537:SF39">
    <property type="entry name" value="HTH-TYPE TRANSCRIPTIONAL REGULATOR MCBR"/>
    <property type="match status" value="1"/>
</dbReference>
<dbReference type="InterPro" id="IPR036390">
    <property type="entry name" value="WH_DNA-bd_sf"/>
</dbReference>
<protein>
    <submittedName>
        <fullName evidence="5">GntR family transcriptional regulator</fullName>
    </submittedName>
</protein>
<dbReference type="SUPFAM" id="SSF48008">
    <property type="entry name" value="GntR ligand-binding domain-like"/>
    <property type="match status" value="1"/>
</dbReference>
<dbReference type="Gene3D" id="1.20.120.530">
    <property type="entry name" value="GntR ligand-binding domain-like"/>
    <property type="match status" value="1"/>
</dbReference>
<evidence type="ECO:0000313" key="5">
    <source>
        <dbReference type="EMBL" id="UXX82039.1"/>
    </source>
</evidence>
<dbReference type="InterPro" id="IPR008920">
    <property type="entry name" value="TF_FadR/GntR_C"/>
</dbReference>
<keyword evidence="1" id="KW-0805">Transcription regulation</keyword>
<evidence type="ECO:0000259" key="4">
    <source>
        <dbReference type="PROSITE" id="PS50949"/>
    </source>
</evidence>
<evidence type="ECO:0000256" key="3">
    <source>
        <dbReference type="ARBA" id="ARBA00023163"/>
    </source>
</evidence>
<dbReference type="Gene3D" id="1.10.10.10">
    <property type="entry name" value="Winged helix-like DNA-binding domain superfamily/Winged helix DNA-binding domain"/>
    <property type="match status" value="1"/>
</dbReference>
<dbReference type="Pfam" id="PF00392">
    <property type="entry name" value="GntR"/>
    <property type="match status" value="1"/>
</dbReference>
<dbReference type="SMART" id="SM00895">
    <property type="entry name" value="FCD"/>
    <property type="match status" value="1"/>
</dbReference>
<dbReference type="Proteomes" id="UP001064087">
    <property type="component" value="Chromosome"/>
</dbReference>
<organism evidence="5 6">
    <name type="scientific">Roseovarius pelagicus</name>
    <dbReference type="NCBI Taxonomy" id="2980108"/>
    <lineage>
        <taxon>Bacteria</taxon>
        <taxon>Pseudomonadati</taxon>
        <taxon>Pseudomonadota</taxon>
        <taxon>Alphaproteobacteria</taxon>
        <taxon>Rhodobacterales</taxon>
        <taxon>Roseobacteraceae</taxon>
        <taxon>Roseovarius</taxon>
    </lineage>
</organism>
<dbReference type="InterPro" id="IPR036388">
    <property type="entry name" value="WH-like_DNA-bd_sf"/>
</dbReference>
<dbReference type="SUPFAM" id="SSF46785">
    <property type="entry name" value="Winged helix' DNA-binding domain"/>
    <property type="match status" value="1"/>
</dbReference>
<dbReference type="PANTHER" id="PTHR43537">
    <property type="entry name" value="TRANSCRIPTIONAL REGULATOR, GNTR FAMILY"/>
    <property type="match status" value="1"/>
</dbReference>
<feature type="domain" description="HTH gntR-type" evidence="4">
    <location>
        <begin position="13"/>
        <end position="80"/>
    </location>
</feature>
<reference evidence="5" key="1">
    <citation type="submission" date="2022-10" db="EMBL/GenBank/DDBJ databases">
        <title>Roseovarius pelagicus sp. nov., isolated from Arctic seawater.</title>
        <authorList>
            <person name="Hong Y.W."/>
            <person name="Hwang C.Y."/>
        </authorList>
    </citation>
    <scope>NUCLEOTIDE SEQUENCE</scope>
    <source>
        <strain evidence="5">HL-MP18</strain>
    </source>
</reference>
<evidence type="ECO:0000256" key="2">
    <source>
        <dbReference type="ARBA" id="ARBA00023125"/>
    </source>
</evidence>
<dbReference type="Pfam" id="PF07729">
    <property type="entry name" value="FCD"/>
    <property type="match status" value="1"/>
</dbReference>
<proteinExistence type="predicted"/>
<keyword evidence="2" id="KW-0238">DNA-binding</keyword>
<keyword evidence="3" id="KW-0804">Transcription</keyword>
<evidence type="ECO:0000313" key="6">
    <source>
        <dbReference type="Proteomes" id="UP001064087"/>
    </source>
</evidence>
<evidence type="ECO:0000256" key="1">
    <source>
        <dbReference type="ARBA" id="ARBA00023015"/>
    </source>
</evidence>
<dbReference type="RefSeq" id="WP_165194821.1">
    <property type="nucleotide sequence ID" value="NZ_CP106738.1"/>
</dbReference>
<dbReference type="PROSITE" id="PS50949">
    <property type="entry name" value="HTH_GNTR"/>
    <property type="match status" value="1"/>
</dbReference>
<dbReference type="InterPro" id="IPR011711">
    <property type="entry name" value="GntR_C"/>
</dbReference>
<dbReference type="InterPro" id="IPR000524">
    <property type="entry name" value="Tscrpt_reg_HTH_GntR"/>
</dbReference>
<accession>A0ABY6D803</accession>
<name>A0ABY6D803_9RHOB</name>